<dbReference type="HAMAP" id="MF_00151">
    <property type="entry name" value="PPAT_bact"/>
    <property type="match status" value="1"/>
</dbReference>
<feature type="binding site" evidence="9">
    <location>
        <begin position="122"/>
        <end position="128"/>
    </location>
    <ligand>
        <name>ATP</name>
        <dbReference type="ChEBI" id="CHEBI:30616"/>
    </ligand>
</feature>
<proteinExistence type="inferred from homology"/>
<dbReference type="EMBL" id="LTDM01000064">
    <property type="protein sequence ID" value="OLS01723.1"/>
    <property type="molecule type" value="Genomic_DNA"/>
</dbReference>
<dbReference type="EC" id="2.7.7.3" evidence="9"/>
<protein>
    <recommendedName>
        <fullName evidence="9">Phosphopantetheine adenylyltransferase</fullName>
        <ecNumber evidence="9">2.7.7.3</ecNumber>
    </recommendedName>
    <alternativeName>
        <fullName evidence="9">Dephospho-CoA pyrophosphorylase</fullName>
    </alternativeName>
    <alternativeName>
        <fullName evidence="9">Pantetheine-phosphate adenylyltransferase</fullName>
        <shortName evidence="9">PPAT</shortName>
    </alternativeName>
</protein>
<comment type="subunit">
    <text evidence="9">Homohexamer.</text>
</comment>
<dbReference type="NCBIfam" id="TIGR00125">
    <property type="entry name" value="cyt_tran_rel"/>
    <property type="match status" value="1"/>
</dbReference>
<dbReference type="NCBIfam" id="TIGR01510">
    <property type="entry name" value="coaD_prev_kdtB"/>
    <property type="match status" value="1"/>
</dbReference>
<dbReference type="Gene3D" id="3.40.50.620">
    <property type="entry name" value="HUPs"/>
    <property type="match status" value="1"/>
</dbReference>
<accession>A0A1U7M326</accession>
<feature type="binding site" evidence="9">
    <location>
        <position position="16"/>
    </location>
    <ligand>
        <name>ATP</name>
        <dbReference type="ChEBI" id="CHEBI:30616"/>
    </ligand>
</feature>
<dbReference type="GO" id="GO:0005737">
    <property type="term" value="C:cytoplasm"/>
    <property type="evidence" value="ECO:0007669"/>
    <property type="project" value="UniProtKB-SubCell"/>
</dbReference>
<feature type="binding site" evidence="9">
    <location>
        <position position="8"/>
    </location>
    <ligand>
        <name>substrate</name>
    </ligand>
</feature>
<dbReference type="GO" id="GO:0005524">
    <property type="term" value="F:ATP binding"/>
    <property type="evidence" value="ECO:0007669"/>
    <property type="project" value="UniProtKB-KW"/>
</dbReference>
<feature type="binding site" evidence="9">
    <location>
        <position position="86"/>
    </location>
    <ligand>
        <name>substrate</name>
    </ligand>
</feature>
<gene>
    <name evidence="9 11" type="primary">coaD</name>
    <name evidence="11" type="ORF">TICRE_23230</name>
</gene>
<feature type="binding site" evidence="9">
    <location>
        <begin position="8"/>
        <end position="9"/>
    </location>
    <ligand>
        <name>ATP</name>
        <dbReference type="ChEBI" id="CHEBI:30616"/>
    </ligand>
</feature>
<evidence type="ECO:0000256" key="2">
    <source>
        <dbReference type="ARBA" id="ARBA00022679"/>
    </source>
</evidence>
<dbReference type="RefSeq" id="WP_075728221.1">
    <property type="nucleotide sequence ID" value="NZ_LTDM01000064.1"/>
</dbReference>
<sequence>MKVIYPGSFDPVTYGHLDIIERCSKKFDYVIIAVLNNVSKKEFFTIDERIKLLEETTKEFRNVEIDSFSGLLADYAKEKKCSTMIRGLRAVSDYEYEMQMALVNKKLDPDIETLFMVSRSEYVYLSSSIVKEIALNGGSIDCFVPKIIEKSLKNKIRGGL</sequence>
<comment type="cofactor">
    <cofactor evidence="9">
        <name>Mg(2+)</name>
        <dbReference type="ChEBI" id="CHEBI:18420"/>
    </cofactor>
</comment>
<comment type="pathway">
    <text evidence="9">Cofactor biosynthesis; coenzyme A biosynthesis; CoA from (R)-pantothenate: step 4/5.</text>
</comment>
<keyword evidence="5 9" id="KW-0067">ATP-binding</keyword>
<dbReference type="PANTHER" id="PTHR21342">
    <property type="entry name" value="PHOSPHOPANTETHEINE ADENYLYLTRANSFERASE"/>
    <property type="match status" value="1"/>
</dbReference>
<keyword evidence="2 9" id="KW-0808">Transferase</keyword>
<dbReference type="InterPro" id="IPR004821">
    <property type="entry name" value="Cyt_trans-like"/>
</dbReference>
<evidence type="ECO:0000256" key="9">
    <source>
        <dbReference type="HAMAP-Rule" id="MF_00151"/>
    </source>
</evidence>
<keyword evidence="6 9" id="KW-0460">Magnesium</keyword>
<dbReference type="AlphaFoldDB" id="A0A1U7M326"/>
<comment type="catalytic activity">
    <reaction evidence="8 9">
        <text>(R)-4'-phosphopantetheine + ATP + H(+) = 3'-dephospho-CoA + diphosphate</text>
        <dbReference type="Rhea" id="RHEA:19801"/>
        <dbReference type="ChEBI" id="CHEBI:15378"/>
        <dbReference type="ChEBI" id="CHEBI:30616"/>
        <dbReference type="ChEBI" id="CHEBI:33019"/>
        <dbReference type="ChEBI" id="CHEBI:57328"/>
        <dbReference type="ChEBI" id="CHEBI:61723"/>
        <dbReference type="EC" id="2.7.7.3"/>
    </reaction>
</comment>
<evidence type="ECO:0000256" key="8">
    <source>
        <dbReference type="ARBA" id="ARBA00029346"/>
    </source>
</evidence>
<dbReference type="InterPro" id="IPR001980">
    <property type="entry name" value="PPAT"/>
</dbReference>
<feature type="domain" description="Cytidyltransferase-like" evidence="10">
    <location>
        <begin position="4"/>
        <end position="132"/>
    </location>
</feature>
<comment type="similarity">
    <text evidence="9">Belongs to the bacterial CoaD family.</text>
</comment>
<evidence type="ECO:0000256" key="1">
    <source>
        <dbReference type="ARBA" id="ARBA00022490"/>
    </source>
</evidence>
<dbReference type="PRINTS" id="PR01020">
    <property type="entry name" value="LPSBIOSNTHSS"/>
</dbReference>
<feature type="binding site" evidence="9">
    <location>
        <position position="40"/>
    </location>
    <ligand>
        <name>substrate</name>
    </ligand>
</feature>
<dbReference type="UniPathway" id="UPA00241">
    <property type="reaction ID" value="UER00355"/>
</dbReference>
<feature type="binding site" evidence="9">
    <location>
        <begin position="87"/>
        <end position="89"/>
    </location>
    <ligand>
        <name>ATP</name>
        <dbReference type="ChEBI" id="CHEBI:30616"/>
    </ligand>
</feature>
<keyword evidence="7 9" id="KW-0173">Coenzyme A biosynthesis</keyword>
<feature type="site" description="Transition state stabilizer" evidence="9">
    <location>
        <position position="16"/>
    </location>
</feature>
<evidence type="ECO:0000256" key="6">
    <source>
        <dbReference type="ARBA" id="ARBA00022842"/>
    </source>
</evidence>
<organism evidence="11 12">
    <name type="scientific">Tissierella creatinophila DSM 6911</name>
    <dbReference type="NCBI Taxonomy" id="1123403"/>
    <lineage>
        <taxon>Bacteria</taxon>
        <taxon>Bacillati</taxon>
        <taxon>Bacillota</taxon>
        <taxon>Tissierellia</taxon>
        <taxon>Tissierellales</taxon>
        <taxon>Tissierellaceae</taxon>
        <taxon>Tissierella</taxon>
    </lineage>
</organism>
<dbReference type="GO" id="GO:0015937">
    <property type="term" value="P:coenzyme A biosynthetic process"/>
    <property type="evidence" value="ECO:0007669"/>
    <property type="project" value="UniProtKB-UniRule"/>
</dbReference>
<name>A0A1U7M326_TISCR</name>
<dbReference type="CDD" id="cd02163">
    <property type="entry name" value="PPAT"/>
    <property type="match status" value="1"/>
</dbReference>
<evidence type="ECO:0000256" key="5">
    <source>
        <dbReference type="ARBA" id="ARBA00022840"/>
    </source>
</evidence>
<dbReference type="SUPFAM" id="SSF52374">
    <property type="entry name" value="Nucleotidylyl transferase"/>
    <property type="match status" value="1"/>
</dbReference>
<evidence type="ECO:0000256" key="7">
    <source>
        <dbReference type="ARBA" id="ARBA00022993"/>
    </source>
</evidence>
<dbReference type="PANTHER" id="PTHR21342:SF1">
    <property type="entry name" value="PHOSPHOPANTETHEINE ADENYLYLTRANSFERASE"/>
    <property type="match status" value="1"/>
</dbReference>
<feature type="binding site" evidence="9">
    <location>
        <position position="72"/>
    </location>
    <ligand>
        <name>substrate</name>
    </ligand>
</feature>
<evidence type="ECO:0000256" key="4">
    <source>
        <dbReference type="ARBA" id="ARBA00022741"/>
    </source>
</evidence>
<dbReference type="Proteomes" id="UP000186112">
    <property type="component" value="Unassembled WGS sequence"/>
</dbReference>
<dbReference type="OrthoDB" id="9806661at2"/>
<keyword evidence="1 9" id="KW-0963">Cytoplasm</keyword>
<evidence type="ECO:0000313" key="11">
    <source>
        <dbReference type="EMBL" id="OLS01723.1"/>
    </source>
</evidence>
<keyword evidence="4 9" id="KW-0547">Nucleotide-binding</keyword>
<evidence type="ECO:0000313" key="12">
    <source>
        <dbReference type="Proteomes" id="UP000186112"/>
    </source>
</evidence>
<comment type="function">
    <text evidence="9">Reversibly transfers an adenylyl group from ATP to 4'-phosphopantetheine, yielding dephospho-CoA (dPCoA) and pyrophosphate.</text>
</comment>
<reference evidence="11 12" key="1">
    <citation type="submission" date="2016-02" db="EMBL/GenBank/DDBJ databases">
        <title>Genome sequence of Tissierella creatinophila DSM 6911.</title>
        <authorList>
            <person name="Poehlein A."/>
            <person name="Daniel R."/>
        </authorList>
    </citation>
    <scope>NUCLEOTIDE SEQUENCE [LARGE SCALE GENOMIC DNA]</scope>
    <source>
        <strain evidence="11 12">DSM 6911</strain>
    </source>
</reference>
<keyword evidence="3 9" id="KW-0548">Nucleotidyltransferase</keyword>
<evidence type="ECO:0000256" key="3">
    <source>
        <dbReference type="ARBA" id="ARBA00022695"/>
    </source>
</evidence>
<evidence type="ECO:0000259" key="10">
    <source>
        <dbReference type="Pfam" id="PF01467"/>
    </source>
</evidence>
<feature type="binding site" evidence="9">
    <location>
        <position position="97"/>
    </location>
    <ligand>
        <name>ATP</name>
        <dbReference type="ChEBI" id="CHEBI:30616"/>
    </ligand>
</feature>
<dbReference type="InterPro" id="IPR014729">
    <property type="entry name" value="Rossmann-like_a/b/a_fold"/>
</dbReference>
<dbReference type="GO" id="GO:0004595">
    <property type="term" value="F:pantetheine-phosphate adenylyltransferase activity"/>
    <property type="evidence" value="ECO:0007669"/>
    <property type="project" value="UniProtKB-UniRule"/>
</dbReference>
<keyword evidence="12" id="KW-1185">Reference proteome</keyword>
<comment type="subcellular location">
    <subcellularLocation>
        <location evidence="9">Cytoplasm</location>
    </subcellularLocation>
</comment>
<dbReference type="Pfam" id="PF01467">
    <property type="entry name" value="CTP_transf_like"/>
    <property type="match status" value="1"/>
</dbReference>
<comment type="caution">
    <text evidence="11">The sequence shown here is derived from an EMBL/GenBank/DDBJ whole genome shotgun (WGS) entry which is preliminary data.</text>
</comment>